<gene>
    <name evidence="2" type="ORF">cyc_02447</name>
</gene>
<dbReference type="AlphaFoldDB" id="A0A1D3D8Q1"/>
<accession>A0A1D3D8Q1</accession>
<comment type="caution">
    <text evidence="2">The sequence shown here is derived from an EMBL/GenBank/DDBJ whole genome shotgun (WGS) entry which is preliminary data.</text>
</comment>
<organism evidence="2 3">
    <name type="scientific">Cyclospora cayetanensis</name>
    <dbReference type="NCBI Taxonomy" id="88456"/>
    <lineage>
        <taxon>Eukaryota</taxon>
        <taxon>Sar</taxon>
        <taxon>Alveolata</taxon>
        <taxon>Apicomplexa</taxon>
        <taxon>Conoidasida</taxon>
        <taxon>Coccidia</taxon>
        <taxon>Eucoccidiorida</taxon>
        <taxon>Eimeriorina</taxon>
        <taxon>Eimeriidae</taxon>
        <taxon>Cyclospora</taxon>
    </lineage>
</organism>
<dbReference type="Proteomes" id="UP000095192">
    <property type="component" value="Unassembled WGS sequence"/>
</dbReference>
<feature type="compositionally biased region" description="Low complexity" evidence="1">
    <location>
        <begin position="203"/>
        <end position="214"/>
    </location>
</feature>
<dbReference type="InParanoid" id="A0A1D3D8Q1"/>
<evidence type="ECO:0000313" key="2">
    <source>
        <dbReference type="EMBL" id="OEH79829.1"/>
    </source>
</evidence>
<feature type="compositionally biased region" description="Basic and acidic residues" evidence="1">
    <location>
        <begin position="244"/>
        <end position="254"/>
    </location>
</feature>
<sequence>MNRLVVSGGSRARMRLLHRPATALRCLQLTHIAASPAAVISAATSSPSPPCSRHPCRPPLTALYKQISFRSLRHDSAGSCLKATNNGGSKSLSSDSRSLEARMAEVEKHLERLQGVVEEHERHLKEFVIEKTIDLEDEIRELGQRWKAANEGQQQQQQQDNADAASPSGATTAPKASIVDTSEGGDARQQGRLQQRPSERHQTSTAASDGDSTSLDFETIDVAIVENHPETTAGDTACPAAPSEETRDPLKQQR</sequence>
<feature type="region of interest" description="Disordered" evidence="1">
    <location>
        <begin position="80"/>
        <end position="99"/>
    </location>
</feature>
<reference evidence="2 3" key="1">
    <citation type="journal article" date="2016" name="BMC Genomics">
        <title>Comparative genomics reveals Cyclospora cayetanensis possesses coccidia-like metabolism and invasion components but unique surface antigens.</title>
        <authorList>
            <person name="Liu S."/>
            <person name="Wang L."/>
            <person name="Zheng H."/>
            <person name="Xu Z."/>
            <person name="Roellig D.M."/>
            <person name="Li N."/>
            <person name="Frace M.A."/>
            <person name="Tang K."/>
            <person name="Arrowood M.J."/>
            <person name="Moss D.M."/>
            <person name="Zhang L."/>
            <person name="Feng Y."/>
            <person name="Xiao L."/>
        </authorList>
    </citation>
    <scope>NUCLEOTIDE SEQUENCE [LARGE SCALE GENOMIC DNA]</scope>
    <source>
        <strain evidence="2 3">CHN_HEN01</strain>
    </source>
</reference>
<evidence type="ECO:0000256" key="1">
    <source>
        <dbReference type="SAM" id="MobiDB-lite"/>
    </source>
</evidence>
<dbReference type="EMBL" id="JROU02000264">
    <property type="protein sequence ID" value="OEH79829.1"/>
    <property type="molecule type" value="Genomic_DNA"/>
</dbReference>
<proteinExistence type="predicted"/>
<protein>
    <submittedName>
        <fullName evidence="2">Uncharacterized protein</fullName>
    </submittedName>
</protein>
<keyword evidence="3" id="KW-1185">Reference proteome</keyword>
<feature type="region of interest" description="Disordered" evidence="1">
    <location>
        <begin position="147"/>
        <end position="254"/>
    </location>
</feature>
<dbReference type="VEuPathDB" id="ToxoDB:cyc_02447"/>
<evidence type="ECO:0000313" key="3">
    <source>
        <dbReference type="Proteomes" id="UP000095192"/>
    </source>
</evidence>
<name>A0A1D3D8Q1_9EIME</name>